<evidence type="ECO:0000256" key="1">
    <source>
        <dbReference type="ARBA" id="ARBA00006484"/>
    </source>
</evidence>
<name>A0A8H6VZH9_9AGAR</name>
<dbReference type="Proteomes" id="UP000636479">
    <property type="component" value="Unassembled WGS sequence"/>
</dbReference>
<organism evidence="3 4">
    <name type="scientific">Mycena indigotica</name>
    <dbReference type="NCBI Taxonomy" id="2126181"/>
    <lineage>
        <taxon>Eukaryota</taxon>
        <taxon>Fungi</taxon>
        <taxon>Dikarya</taxon>
        <taxon>Basidiomycota</taxon>
        <taxon>Agaricomycotina</taxon>
        <taxon>Agaricomycetes</taxon>
        <taxon>Agaricomycetidae</taxon>
        <taxon>Agaricales</taxon>
        <taxon>Marasmiineae</taxon>
        <taxon>Mycenaceae</taxon>
        <taxon>Mycena</taxon>
    </lineage>
</organism>
<dbReference type="EMBL" id="JACAZF010000007">
    <property type="protein sequence ID" value="KAF7299462.1"/>
    <property type="molecule type" value="Genomic_DNA"/>
</dbReference>
<dbReference type="Pfam" id="PF00106">
    <property type="entry name" value="adh_short"/>
    <property type="match status" value="1"/>
</dbReference>
<dbReference type="InterPro" id="IPR036291">
    <property type="entry name" value="NAD(P)-bd_dom_sf"/>
</dbReference>
<comment type="similarity">
    <text evidence="1">Belongs to the short-chain dehydrogenases/reductases (SDR) family.</text>
</comment>
<evidence type="ECO:0000313" key="3">
    <source>
        <dbReference type="EMBL" id="KAF7299462.1"/>
    </source>
</evidence>
<dbReference type="GO" id="GO:0016491">
    <property type="term" value="F:oxidoreductase activity"/>
    <property type="evidence" value="ECO:0007669"/>
    <property type="project" value="UniProtKB-KW"/>
</dbReference>
<gene>
    <name evidence="3" type="ORF">MIND_00896200</name>
</gene>
<protein>
    <submittedName>
        <fullName evidence="3">Short-chain dehydrogenase/reductase family protein</fullName>
    </submittedName>
</protein>
<reference evidence="3" key="1">
    <citation type="submission" date="2020-05" db="EMBL/GenBank/DDBJ databases">
        <title>Mycena genomes resolve the evolution of fungal bioluminescence.</title>
        <authorList>
            <person name="Tsai I.J."/>
        </authorList>
    </citation>
    <scope>NUCLEOTIDE SEQUENCE</scope>
    <source>
        <strain evidence="3">171206Taipei</strain>
    </source>
</reference>
<keyword evidence="4" id="KW-1185">Reference proteome</keyword>
<dbReference type="OrthoDB" id="191139at2759"/>
<sequence length="364" mass="39606">MIWQVDRQRTTRLDVLGTKENVYLSPENPNAYNRFSPSAMPSYPAFGFETTAQEVSATFSEEIKGKNVLITGTSLNGIGFETARVIAKYANLVVITGYNEERLALSEEAIKKETPTANVRRLILDLSSLEAVRKAAAEVNAYAEPIHVLINNAAAGLREFKLSVDNLEVQLATDYVGPFLFTNLLKGKLLAAASATYTPRVVFVSSIAHAVGTGVDLDFLKSPTENKYPPEMVYFQAKSANVSTALELSRRSKGAILGYSLHPGIIYTNINRGNEDVLPVLRRVGILDANGEPNTKDFQWKTIPQGAATTVAAAFDPRLVENPGAYLSDATVSNEMAAPHSTDPAITATLWAATEEIIGEKFEF</sequence>
<dbReference type="PANTHER" id="PTHR24320:SF283">
    <property type="entry name" value="RETINOL DEHYDROGENASE 11"/>
    <property type="match status" value="1"/>
</dbReference>
<dbReference type="PANTHER" id="PTHR24320">
    <property type="entry name" value="RETINOL DEHYDROGENASE"/>
    <property type="match status" value="1"/>
</dbReference>
<dbReference type="RefSeq" id="XP_037218850.1">
    <property type="nucleotide sequence ID" value="XM_037365608.1"/>
</dbReference>
<proteinExistence type="inferred from homology"/>
<accession>A0A8H6VZH9</accession>
<evidence type="ECO:0000313" key="4">
    <source>
        <dbReference type="Proteomes" id="UP000636479"/>
    </source>
</evidence>
<dbReference type="Gene3D" id="3.40.50.720">
    <property type="entry name" value="NAD(P)-binding Rossmann-like Domain"/>
    <property type="match status" value="1"/>
</dbReference>
<evidence type="ECO:0000256" key="2">
    <source>
        <dbReference type="ARBA" id="ARBA00023002"/>
    </source>
</evidence>
<dbReference type="InterPro" id="IPR002347">
    <property type="entry name" value="SDR_fam"/>
</dbReference>
<comment type="caution">
    <text evidence="3">The sequence shown here is derived from an EMBL/GenBank/DDBJ whole genome shotgun (WGS) entry which is preliminary data.</text>
</comment>
<keyword evidence="2" id="KW-0560">Oxidoreductase</keyword>
<dbReference type="GeneID" id="59348124"/>
<dbReference type="SUPFAM" id="SSF51735">
    <property type="entry name" value="NAD(P)-binding Rossmann-fold domains"/>
    <property type="match status" value="1"/>
</dbReference>
<dbReference type="AlphaFoldDB" id="A0A8H6VZH9"/>